<evidence type="ECO:0000256" key="3">
    <source>
        <dbReference type="SAM" id="SignalP"/>
    </source>
</evidence>
<dbReference type="SUPFAM" id="SSF47090">
    <property type="entry name" value="PGBD-like"/>
    <property type="match status" value="1"/>
</dbReference>
<evidence type="ECO:0000256" key="1">
    <source>
        <dbReference type="ARBA" id="ARBA00004196"/>
    </source>
</evidence>
<feature type="domain" description="Peptidoglycan binding-like" evidence="4">
    <location>
        <begin position="130"/>
        <end position="178"/>
    </location>
</feature>
<feature type="chain" id="PRO_5032503185" evidence="3">
    <location>
        <begin position="25"/>
        <end position="354"/>
    </location>
</feature>
<evidence type="ECO:0000313" key="6">
    <source>
        <dbReference type="Proteomes" id="UP000578449"/>
    </source>
</evidence>
<reference evidence="5 6" key="1">
    <citation type="submission" date="2020-08" db="EMBL/GenBank/DDBJ databases">
        <title>Genomic Encyclopedia of Type Strains, Phase IV (KMG-IV): sequencing the most valuable type-strain genomes for metagenomic binning, comparative biology and taxonomic classification.</title>
        <authorList>
            <person name="Goeker M."/>
        </authorList>
    </citation>
    <scope>NUCLEOTIDE SEQUENCE [LARGE SCALE GENOMIC DNA]</scope>
    <source>
        <strain evidence="5 6">DSM 45615</strain>
    </source>
</reference>
<organism evidence="5 6">
    <name type="scientific">Thermocatellispora tengchongensis</name>
    <dbReference type="NCBI Taxonomy" id="1073253"/>
    <lineage>
        <taxon>Bacteria</taxon>
        <taxon>Bacillati</taxon>
        <taxon>Actinomycetota</taxon>
        <taxon>Actinomycetes</taxon>
        <taxon>Streptosporangiales</taxon>
        <taxon>Streptosporangiaceae</taxon>
        <taxon>Thermocatellispora</taxon>
    </lineage>
</organism>
<sequence length="354" mass="36728">MKALRSRWAGLAAVVLAGAAVVAAAVGFGGGDPAGVPSGPAADAPAGPAGPATATVVRTTLTETTTVEGSLGFGDAVTYTAPPGGGTVTWLPEPGVTIRRGEAVYSVDARRVTLFYGTSPLYRTLGPGMSGKDVELLERNLRRLGYRGFTADRRYDWRTAEAVRRWQRDVHLPQTGTVEPHRVLVRPGPIRIALVHVPFGVPAQGALFTYTGAEHEITAYLEPAERHLVHEGQKAEITVPEGGTAEGTVTEVGSVATEKEGESMIEVTVSASDPALRTFDVAPVDVTIVTGRRENVLAVPVNALVALPGGGYAVQVVRGSATTYAEVETGMFGDGQVEVSGPGIAEGTTVVVPG</sequence>
<evidence type="ECO:0000259" key="4">
    <source>
        <dbReference type="Pfam" id="PF01471"/>
    </source>
</evidence>
<dbReference type="Gene3D" id="2.40.420.20">
    <property type="match status" value="1"/>
</dbReference>
<accession>A0A840NQ24</accession>
<evidence type="ECO:0000256" key="2">
    <source>
        <dbReference type="ARBA" id="ARBA00023054"/>
    </source>
</evidence>
<dbReference type="InterPro" id="IPR050465">
    <property type="entry name" value="UPF0194_transport"/>
</dbReference>
<comment type="caution">
    <text evidence="5">The sequence shown here is derived from an EMBL/GenBank/DDBJ whole genome shotgun (WGS) entry which is preliminary data.</text>
</comment>
<keyword evidence="2" id="KW-0175">Coiled coil</keyword>
<dbReference type="EMBL" id="JACHGN010000001">
    <property type="protein sequence ID" value="MBB5130654.1"/>
    <property type="molecule type" value="Genomic_DNA"/>
</dbReference>
<dbReference type="PANTHER" id="PTHR32347">
    <property type="entry name" value="EFFLUX SYSTEM COMPONENT YKNX-RELATED"/>
    <property type="match status" value="1"/>
</dbReference>
<dbReference type="GO" id="GO:0030313">
    <property type="term" value="C:cell envelope"/>
    <property type="evidence" value="ECO:0007669"/>
    <property type="project" value="UniProtKB-SubCell"/>
</dbReference>
<dbReference type="AlphaFoldDB" id="A0A840NQ24"/>
<dbReference type="Gene3D" id="1.10.101.10">
    <property type="entry name" value="PGBD-like superfamily/PGBD"/>
    <property type="match status" value="1"/>
</dbReference>
<proteinExistence type="predicted"/>
<dbReference type="Proteomes" id="UP000578449">
    <property type="component" value="Unassembled WGS sequence"/>
</dbReference>
<name>A0A840NQ24_9ACTN</name>
<evidence type="ECO:0000313" key="5">
    <source>
        <dbReference type="EMBL" id="MBB5130654.1"/>
    </source>
</evidence>
<protein>
    <submittedName>
        <fullName evidence="5">Multidrug efflux pump subunit AcrA (Membrane-fusion protein)</fullName>
    </submittedName>
</protein>
<keyword evidence="3" id="KW-0732">Signal</keyword>
<gene>
    <name evidence="5" type="ORF">HNP84_000342</name>
</gene>
<dbReference type="InterPro" id="IPR002477">
    <property type="entry name" value="Peptidoglycan-bd-like"/>
</dbReference>
<dbReference type="InterPro" id="IPR036365">
    <property type="entry name" value="PGBD-like_sf"/>
</dbReference>
<dbReference type="Pfam" id="PF01471">
    <property type="entry name" value="PG_binding_1"/>
    <property type="match status" value="1"/>
</dbReference>
<dbReference type="InterPro" id="IPR036366">
    <property type="entry name" value="PGBDSf"/>
</dbReference>
<comment type="subcellular location">
    <subcellularLocation>
        <location evidence="1">Cell envelope</location>
    </subcellularLocation>
</comment>
<dbReference type="RefSeq" id="WP_185047512.1">
    <property type="nucleotide sequence ID" value="NZ_BAABIX010000006.1"/>
</dbReference>
<feature type="signal peptide" evidence="3">
    <location>
        <begin position="1"/>
        <end position="24"/>
    </location>
</feature>
<keyword evidence="6" id="KW-1185">Reference proteome</keyword>